<name>A0A6N9Q5P6_9BACL</name>
<dbReference type="EMBL" id="SIJB01000030">
    <property type="protein sequence ID" value="NBI30189.1"/>
    <property type="molecule type" value="Genomic_DNA"/>
</dbReference>
<evidence type="ECO:0000313" key="2">
    <source>
        <dbReference type="Proteomes" id="UP000448943"/>
    </source>
</evidence>
<accession>A0A6N9Q5P6</accession>
<dbReference type="AlphaFoldDB" id="A0A6N9Q5P6"/>
<protein>
    <submittedName>
        <fullName evidence="1">Uncharacterized protein</fullName>
    </submittedName>
</protein>
<organism evidence="1 2">
    <name type="scientific">Chengkuizengella marina</name>
    <dbReference type="NCBI Taxonomy" id="2507566"/>
    <lineage>
        <taxon>Bacteria</taxon>
        <taxon>Bacillati</taxon>
        <taxon>Bacillota</taxon>
        <taxon>Bacilli</taxon>
        <taxon>Bacillales</taxon>
        <taxon>Paenibacillaceae</taxon>
        <taxon>Chengkuizengella</taxon>
    </lineage>
</organism>
<proteinExistence type="predicted"/>
<keyword evidence="2" id="KW-1185">Reference proteome</keyword>
<comment type="caution">
    <text evidence="1">The sequence shown here is derived from an EMBL/GenBank/DDBJ whole genome shotgun (WGS) entry which is preliminary data.</text>
</comment>
<reference evidence="1 2" key="1">
    <citation type="submission" date="2019-01" db="EMBL/GenBank/DDBJ databases">
        <title>Chengkuizengella sp. nov., isolated from deep-sea sediment of East Pacific Ocean.</title>
        <authorList>
            <person name="Yang J."/>
            <person name="Lai Q."/>
            <person name="Shao Z."/>
        </authorList>
    </citation>
    <scope>NUCLEOTIDE SEQUENCE [LARGE SCALE GENOMIC DNA]</scope>
    <source>
        <strain evidence="1 2">YPA3-1-1</strain>
    </source>
</reference>
<gene>
    <name evidence="1" type="ORF">ERL59_14655</name>
</gene>
<dbReference type="RefSeq" id="WP_160647000.1">
    <property type="nucleotide sequence ID" value="NZ_SIJB01000030.1"/>
</dbReference>
<sequence>MLNEDVIKLIYNDITEGEKTYFEATSHALVQAHDRKISEQQYAETMAYGVPYLDEETDALVLYSYEYQIALIIKNSKVLTVYEGDLKGNWKVILS</sequence>
<evidence type="ECO:0000313" key="1">
    <source>
        <dbReference type="EMBL" id="NBI30189.1"/>
    </source>
</evidence>
<dbReference type="Proteomes" id="UP000448943">
    <property type="component" value="Unassembled WGS sequence"/>
</dbReference>